<dbReference type="Proteomes" id="UP000723463">
    <property type="component" value="Unassembled WGS sequence"/>
</dbReference>
<reference evidence="2" key="1">
    <citation type="journal article" date="2020" name="Fungal Divers.">
        <title>Resolving the Mortierellaceae phylogeny through synthesis of multi-gene phylogenetics and phylogenomics.</title>
        <authorList>
            <person name="Vandepol N."/>
            <person name="Liber J."/>
            <person name="Desiro A."/>
            <person name="Na H."/>
            <person name="Kennedy M."/>
            <person name="Barry K."/>
            <person name="Grigoriev I.V."/>
            <person name="Miller A.N."/>
            <person name="O'Donnell K."/>
            <person name="Stajich J.E."/>
            <person name="Bonito G."/>
        </authorList>
    </citation>
    <scope>NUCLEOTIDE SEQUENCE</scope>
    <source>
        <strain evidence="2">NRRL 2591</strain>
    </source>
</reference>
<proteinExistence type="predicted"/>
<dbReference type="AlphaFoldDB" id="A0A9P6K5U7"/>
<name>A0A9P6K5U7_9FUNG</name>
<accession>A0A9P6K5U7</accession>
<evidence type="ECO:0000313" key="3">
    <source>
        <dbReference type="Proteomes" id="UP000723463"/>
    </source>
</evidence>
<protein>
    <submittedName>
        <fullName evidence="2">Uncharacterized protein</fullName>
    </submittedName>
</protein>
<evidence type="ECO:0000313" key="2">
    <source>
        <dbReference type="EMBL" id="KAF9547724.1"/>
    </source>
</evidence>
<evidence type="ECO:0000256" key="1">
    <source>
        <dbReference type="SAM" id="MobiDB-lite"/>
    </source>
</evidence>
<dbReference type="EMBL" id="JAAAXW010000038">
    <property type="protein sequence ID" value="KAF9547724.1"/>
    <property type="molecule type" value="Genomic_DNA"/>
</dbReference>
<feature type="region of interest" description="Disordered" evidence="1">
    <location>
        <begin position="1"/>
        <end position="24"/>
    </location>
</feature>
<keyword evidence="3" id="KW-1185">Reference proteome</keyword>
<comment type="caution">
    <text evidence="2">The sequence shown here is derived from an EMBL/GenBank/DDBJ whole genome shotgun (WGS) entry which is preliminary data.</text>
</comment>
<sequence>MVETSDHQAFQLHPTHGSPPQGPVVNIEVSTDVSTGEKFIFWEDIETFLPRLQSIRRDNIMVTFMRDSHGQRYNPVRVKHYPGDFSASTAAAVTGHTPRAPQLWEIDTPTHQMEELLPTRNVSTGRSGRRIPLTSSTSTDIPPLFIVLPDSLRERPSERKFRLLFLCDGGNQIRFRRLCNNTDEVVPGYPHVCGHEGYQLERLDEFSRQYGSYALNVLESIKYGYPLRDQVISSPKDIEPLGILREGRDGIEHHRMNCGDIAAGIDEAIKYLRPGRTSSREAFKRRAVAGGMKSMATEDLSGVRLFLKDVKEFETISPDGSGGLGCLTKGTTPTGQTTWLCYTHHQAIYDTNALVKVKRATAGGFHYDAGILKLSTFSGSYTGATLTGVQSALKHELGKGAGPRVGPGVDL</sequence>
<gene>
    <name evidence="2" type="ORF">EC957_007889</name>
</gene>
<organism evidence="2 3">
    <name type="scientific">Mortierella hygrophila</name>
    <dbReference type="NCBI Taxonomy" id="979708"/>
    <lineage>
        <taxon>Eukaryota</taxon>
        <taxon>Fungi</taxon>
        <taxon>Fungi incertae sedis</taxon>
        <taxon>Mucoromycota</taxon>
        <taxon>Mortierellomycotina</taxon>
        <taxon>Mortierellomycetes</taxon>
        <taxon>Mortierellales</taxon>
        <taxon>Mortierellaceae</taxon>
        <taxon>Mortierella</taxon>
    </lineage>
</organism>